<evidence type="ECO:0000256" key="1">
    <source>
        <dbReference type="ARBA" id="ARBA00022679"/>
    </source>
</evidence>
<dbReference type="RefSeq" id="WP_265048520.1">
    <property type="nucleotide sequence ID" value="NZ_CP100390.1"/>
</dbReference>
<evidence type="ECO:0000256" key="9">
    <source>
        <dbReference type="ARBA" id="ARBA00022884"/>
    </source>
</evidence>
<accession>A0ABY6N4Z0</accession>
<dbReference type="Pfam" id="PF01743">
    <property type="entry name" value="PolyA_pol"/>
    <property type="match status" value="1"/>
</dbReference>
<keyword evidence="9 10" id="KW-0694">RNA-binding</keyword>
<keyword evidence="10" id="KW-0511">Multifunctional enzyme</keyword>
<dbReference type="Gene3D" id="3.30.460.10">
    <property type="entry name" value="Beta Polymerase, domain 2"/>
    <property type="match status" value="1"/>
</dbReference>
<feature type="binding site" evidence="10">
    <location>
        <position position="8"/>
    </location>
    <ligand>
        <name>ATP</name>
        <dbReference type="ChEBI" id="CHEBI:30616"/>
    </ligand>
</feature>
<evidence type="ECO:0000256" key="5">
    <source>
        <dbReference type="ARBA" id="ARBA00022741"/>
    </source>
</evidence>
<comment type="domain">
    <text evidence="10">Comprises two domains: an N-terminal domain containing the nucleotidyltransferase activity and a C-terminal HD domain associated with both phosphodiesterase and phosphatase activities.</text>
</comment>
<keyword evidence="10 12" id="KW-0378">Hydrolase</keyword>
<keyword evidence="13" id="KW-1185">Reference proteome</keyword>
<evidence type="ECO:0000313" key="13">
    <source>
        <dbReference type="Proteomes" id="UP001163739"/>
    </source>
</evidence>
<dbReference type="CDD" id="cd05398">
    <property type="entry name" value="NT_ClassII-CCAase"/>
    <property type="match status" value="1"/>
</dbReference>
<dbReference type="EC" id="3.1.4.-" evidence="10"/>
<proteinExistence type="inferred from homology"/>
<keyword evidence="5 10" id="KW-0547">Nucleotide-binding</keyword>
<dbReference type="SUPFAM" id="SSF81891">
    <property type="entry name" value="Poly A polymerase C-terminal region-like"/>
    <property type="match status" value="1"/>
</dbReference>
<comment type="cofactor">
    <cofactor evidence="10">
        <name>Ni(2+)</name>
        <dbReference type="ChEBI" id="CHEBI:49786"/>
    </cofactor>
    <text evidence="10">Nickel for phosphatase activity.</text>
</comment>
<dbReference type="EC" id="2.7.7.72" evidence="10"/>
<comment type="cofactor">
    <cofactor evidence="10">
        <name>Mg(2+)</name>
        <dbReference type="ChEBI" id="CHEBI:18420"/>
    </cofactor>
    <text evidence="10">Magnesium is required for nucleotidyltransferase activity.</text>
</comment>
<keyword evidence="8 10" id="KW-0460">Magnesium</keyword>
<gene>
    <name evidence="10" type="primary">cca</name>
    <name evidence="12" type="ORF">NKI27_04635</name>
</gene>
<feature type="binding site" evidence="10">
    <location>
        <position position="11"/>
    </location>
    <ligand>
        <name>CTP</name>
        <dbReference type="ChEBI" id="CHEBI:37563"/>
    </ligand>
</feature>
<dbReference type="SUPFAM" id="SSF81301">
    <property type="entry name" value="Nucleotidyltransferase"/>
    <property type="match status" value="1"/>
</dbReference>
<comment type="similarity">
    <text evidence="10">Belongs to the tRNA nucleotidyltransferase/poly(A) polymerase family. Bacterial CCA-adding enzyme type 1 subfamily.</text>
</comment>
<evidence type="ECO:0000256" key="8">
    <source>
        <dbReference type="ARBA" id="ARBA00022842"/>
    </source>
</evidence>
<feature type="binding site" evidence="10">
    <location>
        <position position="21"/>
    </location>
    <ligand>
        <name>Mg(2+)</name>
        <dbReference type="ChEBI" id="CHEBI:18420"/>
    </ligand>
</feature>
<dbReference type="Proteomes" id="UP001163739">
    <property type="component" value="Chromosome"/>
</dbReference>
<dbReference type="InterPro" id="IPR032828">
    <property type="entry name" value="PolyA_RNA-bd"/>
</dbReference>
<comment type="catalytic activity">
    <reaction evidence="10">
        <text>a tRNA precursor + 2 CTP + ATP = a tRNA with a 3' CCA end + 3 diphosphate</text>
        <dbReference type="Rhea" id="RHEA:14433"/>
        <dbReference type="Rhea" id="RHEA-COMP:10465"/>
        <dbReference type="Rhea" id="RHEA-COMP:10468"/>
        <dbReference type="ChEBI" id="CHEBI:30616"/>
        <dbReference type="ChEBI" id="CHEBI:33019"/>
        <dbReference type="ChEBI" id="CHEBI:37563"/>
        <dbReference type="ChEBI" id="CHEBI:74896"/>
        <dbReference type="ChEBI" id="CHEBI:83071"/>
        <dbReference type="EC" id="2.7.7.72"/>
    </reaction>
</comment>
<evidence type="ECO:0000259" key="11">
    <source>
        <dbReference type="PROSITE" id="PS51831"/>
    </source>
</evidence>
<comment type="function">
    <text evidence="10">Catalyzes the addition and repair of the essential 3'-terminal CCA sequence in tRNAs without using a nucleic acid template. Adds these three nucleotides in the order of C, C, and A to the tRNA nucleotide-73, using CTP and ATP as substrates and producing inorganic pyrophosphate. tRNA 3'-terminal CCA addition is required both for tRNA processing and repair. Also involved in tRNA surveillance by mediating tandem CCA addition to generate a CCACCA at the 3' terminus of unstable tRNAs. While stable tRNAs receive only 3'-terminal CCA, unstable tRNAs are marked with CCACCA and rapidly degraded.</text>
</comment>
<feature type="binding site" evidence="10">
    <location>
        <position position="23"/>
    </location>
    <ligand>
        <name>Mg(2+)</name>
        <dbReference type="ChEBI" id="CHEBI:18420"/>
    </ligand>
</feature>
<organism evidence="12 13">
    <name type="scientific">Alkalimarinus alittae</name>
    <dbReference type="NCBI Taxonomy" id="2961619"/>
    <lineage>
        <taxon>Bacteria</taxon>
        <taxon>Pseudomonadati</taxon>
        <taxon>Pseudomonadota</taxon>
        <taxon>Gammaproteobacteria</taxon>
        <taxon>Alteromonadales</taxon>
        <taxon>Alteromonadaceae</taxon>
        <taxon>Alkalimarinus</taxon>
    </lineage>
</organism>
<dbReference type="InterPro" id="IPR002646">
    <property type="entry name" value="PolA_pol_head_dom"/>
</dbReference>
<dbReference type="NCBIfam" id="NF008137">
    <property type="entry name" value="PRK10885.1"/>
    <property type="match status" value="1"/>
</dbReference>
<protein>
    <recommendedName>
        <fullName evidence="10">Multifunctional CCA protein</fullName>
    </recommendedName>
    <domain>
        <recommendedName>
            <fullName evidence="10">CCA-adding enzyme</fullName>
            <ecNumber evidence="10">2.7.7.72</ecNumber>
        </recommendedName>
        <alternativeName>
            <fullName evidence="10">CCA tRNA nucleotidyltransferase</fullName>
        </alternativeName>
        <alternativeName>
            <fullName evidence="10">tRNA CCA-pyrophosphorylase</fullName>
        </alternativeName>
        <alternativeName>
            <fullName evidence="10">tRNA adenylyl-/cytidylyl-transferase</fullName>
        </alternativeName>
        <alternativeName>
            <fullName evidence="10">tRNA nucleotidyltransferase</fullName>
        </alternativeName>
        <alternativeName>
            <fullName evidence="10">tRNA-NT</fullName>
        </alternativeName>
    </domain>
    <domain>
        <recommendedName>
            <fullName evidence="10">2'-nucleotidase</fullName>
            <ecNumber evidence="10">3.1.3.-</ecNumber>
        </recommendedName>
    </domain>
    <domain>
        <recommendedName>
            <fullName evidence="10">2',3'-cyclic phosphodiesterase</fullName>
            <ecNumber evidence="10">3.1.4.-</ecNumber>
        </recommendedName>
    </domain>
    <domain>
        <recommendedName>
            <fullName evidence="10">Phosphatase</fullName>
        </recommendedName>
    </domain>
</protein>
<dbReference type="GO" id="GO:0004810">
    <property type="term" value="F:CCA tRNA nucleotidyltransferase activity"/>
    <property type="evidence" value="ECO:0007669"/>
    <property type="project" value="UniProtKB-EC"/>
</dbReference>
<evidence type="ECO:0000256" key="6">
    <source>
        <dbReference type="ARBA" id="ARBA00022800"/>
    </source>
</evidence>
<evidence type="ECO:0000313" key="12">
    <source>
        <dbReference type="EMBL" id="UZE97039.1"/>
    </source>
</evidence>
<dbReference type="GO" id="GO:0016787">
    <property type="term" value="F:hydrolase activity"/>
    <property type="evidence" value="ECO:0007669"/>
    <property type="project" value="UniProtKB-KW"/>
</dbReference>
<dbReference type="HAMAP" id="MF_01262">
    <property type="entry name" value="CCA_bact_type2"/>
    <property type="match status" value="1"/>
</dbReference>
<feature type="binding site" evidence="10">
    <location>
        <position position="136"/>
    </location>
    <ligand>
        <name>CTP</name>
        <dbReference type="ChEBI" id="CHEBI:37563"/>
    </ligand>
</feature>
<dbReference type="PANTHER" id="PTHR47545:SF1">
    <property type="entry name" value="MULTIFUNCTIONAL CCA PROTEIN"/>
    <property type="match status" value="1"/>
</dbReference>
<dbReference type="HAMAP" id="MF_01261">
    <property type="entry name" value="CCA_bact_type1"/>
    <property type="match status" value="1"/>
</dbReference>
<feature type="binding site" evidence="10">
    <location>
        <position position="139"/>
    </location>
    <ligand>
        <name>CTP</name>
        <dbReference type="ChEBI" id="CHEBI:37563"/>
    </ligand>
</feature>
<feature type="binding site" evidence="10">
    <location>
        <position position="8"/>
    </location>
    <ligand>
        <name>CTP</name>
        <dbReference type="ChEBI" id="CHEBI:37563"/>
    </ligand>
</feature>
<feature type="binding site" evidence="10">
    <location>
        <position position="91"/>
    </location>
    <ligand>
        <name>CTP</name>
        <dbReference type="ChEBI" id="CHEBI:37563"/>
    </ligand>
</feature>
<evidence type="ECO:0000256" key="10">
    <source>
        <dbReference type="HAMAP-Rule" id="MF_01261"/>
    </source>
</evidence>
<dbReference type="InterPro" id="IPR006674">
    <property type="entry name" value="HD_domain"/>
</dbReference>
<sequence>MKIYLVGGAVRDRLLGLPIKDRDWVVVGATPEQMINDGYQQVGADFPVFLHPKTKEEYALARTERKKGNGYLGFECHASPDVTLEEDLKRRDLTINAMASFENTLVDPYSGQDDLNKRILRHVSGAFAEDPLRILRVARFAARFHHLGFSIADETIKLMSEIVRSGEASHLVAERIWQETARALGEQSPWVYFEVLRECGALKVLFPELDTLFGVPQPELHHPEIDTGIHSLMSLKAASLLSSDIEVRFAALTHDLGKGLTPMSEWPRHHGHEKKGLTPIKALCARLKAPNDVRTLSLLAGEFHTHVHRAFDLKPATLLKVIKSSDAFRNHSRLKQLLLVCEADAKGRTGYEDTEYPQRQYFLDAFDAANTVEVSELIKQGFNGKELGQAIMRSQQDKIQQIKEAHTH</sequence>
<keyword evidence="1 10" id="KW-0808">Transferase</keyword>
<evidence type="ECO:0000256" key="3">
    <source>
        <dbReference type="ARBA" id="ARBA00022695"/>
    </source>
</evidence>
<keyword evidence="4 10" id="KW-0479">Metal-binding</keyword>
<feature type="domain" description="HD" evidence="11">
    <location>
        <begin position="227"/>
        <end position="328"/>
    </location>
</feature>
<evidence type="ECO:0000256" key="7">
    <source>
        <dbReference type="ARBA" id="ARBA00022840"/>
    </source>
</evidence>
<dbReference type="EMBL" id="CP100390">
    <property type="protein sequence ID" value="UZE97039.1"/>
    <property type="molecule type" value="Genomic_DNA"/>
</dbReference>
<keyword evidence="3 10" id="KW-0548">Nucleotidyltransferase</keyword>
<feature type="binding site" evidence="10">
    <location>
        <position position="11"/>
    </location>
    <ligand>
        <name>ATP</name>
        <dbReference type="ChEBI" id="CHEBI:30616"/>
    </ligand>
</feature>
<dbReference type="PANTHER" id="PTHR47545">
    <property type="entry name" value="MULTIFUNCTIONAL CCA PROTEIN"/>
    <property type="match status" value="1"/>
</dbReference>
<comment type="miscellaneous">
    <text evidence="10">A single active site specifically recognizes both ATP and CTP and is responsible for their addition.</text>
</comment>
<keyword evidence="10" id="KW-0533">Nickel</keyword>
<dbReference type="PIRSF" id="PIRSF000813">
    <property type="entry name" value="CCA_bact"/>
    <property type="match status" value="1"/>
</dbReference>
<keyword evidence="6 10" id="KW-0692">RNA repair</keyword>
<dbReference type="Pfam" id="PF01966">
    <property type="entry name" value="HD"/>
    <property type="match status" value="1"/>
</dbReference>
<reference evidence="12" key="1">
    <citation type="submission" date="2022-06" db="EMBL/GenBank/DDBJ databases">
        <title>Alkalimarinus sp. nov., isolated from gut of a Alitta virens.</title>
        <authorList>
            <person name="Yang A.I."/>
            <person name="Shin N.-R."/>
        </authorList>
    </citation>
    <scope>NUCLEOTIDE SEQUENCE</scope>
    <source>
        <strain evidence="12">A2M4</strain>
    </source>
</reference>
<comment type="subunit">
    <text evidence="10">Monomer. Can also form homodimers and oligomers.</text>
</comment>
<dbReference type="InterPro" id="IPR012006">
    <property type="entry name" value="CCA_bact"/>
</dbReference>
<feature type="binding site" evidence="10">
    <location>
        <position position="91"/>
    </location>
    <ligand>
        <name>ATP</name>
        <dbReference type="ChEBI" id="CHEBI:30616"/>
    </ligand>
</feature>
<dbReference type="InterPro" id="IPR043519">
    <property type="entry name" value="NT_sf"/>
</dbReference>
<comment type="catalytic activity">
    <reaction evidence="10">
        <text>a tRNA with a 3' CCA end + 2 CTP + ATP = a tRNA with a 3' CCACCA end + 3 diphosphate</text>
        <dbReference type="Rhea" id="RHEA:76235"/>
        <dbReference type="Rhea" id="RHEA-COMP:10468"/>
        <dbReference type="Rhea" id="RHEA-COMP:18655"/>
        <dbReference type="ChEBI" id="CHEBI:30616"/>
        <dbReference type="ChEBI" id="CHEBI:33019"/>
        <dbReference type="ChEBI" id="CHEBI:37563"/>
        <dbReference type="ChEBI" id="CHEBI:83071"/>
        <dbReference type="ChEBI" id="CHEBI:195187"/>
    </reaction>
</comment>
<name>A0ABY6N4Z0_9ALTE</name>
<feature type="binding site" evidence="10">
    <location>
        <position position="136"/>
    </location>
    <ligand>
        <name>ATP</name>
        <dbReference type="ChEBI" id="CHEBI:30616"/>
    </ligand>
</feature>
<dbReference type="Pfam" id="PF12627">
    <property type="entry name" value="PolyA_pol_RNAbd"/>
    <property type="match status" value="1"/>
</dbReference>
<evidence type="ECO:0000256" key="2">
    <source>
        <dbReference type="ARBA" id="ARBA00022694"/>
    </source>
</evidence>
<evidence type="ECO:0000256" key="4">
    <source>
        <dbReference type="ARBA" id="ARBA00022723"/>
    </source>
</evidence>
<dbReference type="EC" id="3.1.3.-" evidence="10"/>
<feature type="binding site" evidence="10">
    <location>
        <position position="139"/>
    </location>
    <ligand>
        <name>ATP</name>
        <dbReference type="ChEBI" id="CHEBI:30616"/>
    </ligand>
</feature>
<dbReference type="PROSITE" id="PS51831">
    <property type="entry name" value="HD"/>
    <property type="match status" value="1"/>
</dbReference>
<dbReference type="InterPro" id="IPR050124">
    <property type="entry name" value="tRNA_CCA-adding_enzyme"/>
</dbReference>
<keyword evidence="2 10" id="KW-0819">tRNA processing</keyword>
<dbReference type="Gene3D" id="1.10.3090.10">
    <property type="entry name" value="cca-adding enzyme, domain 2"/>
    <property type="match status" value="1"/>
</dbReference>
<keyword evidence="7 10" id="KW-0067">ATP-binding</keyword>